<dbReference type="AlphaFoldDB" id="A0A6A6CDS0"/>
<dbReference type="OrthoDB" id="2735536at2759"/>
<evidence type="ECO:0000313" key="4">
    <source>
        <dbReference type="EMBL" id="KAF2164370.1"/>
    </source>
</evidence>
<feature type="domain" description="NAD-dependent epimerase/dehydratase" evidence="3">
    <location>
        <begin position="10"/>
        <end position="264"/>
    </location>
</feature>
<evidence type="ECO:0000313" key="5">
    <source>
        <dbReference type="Proteomes" id="UP000799537"/>
    </source>
</evidence>
<comment type="similarity">
    <text evidence="2">Belongs to the NAD(P)-dependent epimerase/dehydratase family. Dihydroflavonol-4-reductase subfamily.</text>
</comment>
<accession>A0A6A6CDS0</accession>
<dbReference type="Pfam" id="PF01370">
    <property type="entry name" value="Epimerase"/>
    <property type="match status" value="1"/>
</dbReference>
<dbReference type="Gene3D" id="3.40.50.720">
    <property type="entry name" value="NAD(P)-binding Rossmann-like Domain"/>
    <property type="match status" value="1"/>
</dbReference>
<dbReference type="InterPro" id="IPR036291">
    <property type="entry name" value="NAD(P)-bd_dom_sf"/>
</dbReference>
<protein>
    <recommendedName>
        <fullName evidence="3">NAD-dependent epimerase/dehydratase domain-containing protein</fullName>
    </recommendedName>
</protein>
<dbReference type="SUPFAM" id="SSF51735">
    <property type="entry name" value="NAD(P)-binding Rossmann-fold domains"/>
    <property type="match status" value="1"/>
</dbReference>
<dbReference type="RefSeq" id="XP_033665259.1">
    <property type="nucleotide sequence ID" value="XM_033807607.1"/>
</dbReference>
<dbReference type="InterPro" id="IPR050425">
    <property type="entry name" value="NAD(P)_dehydrat-like"/>
</dbReference>
<reference evidence="4" key="1">
    <citation type="journal article" date="2020" name="Stud. Mycol.">
        <title>101 Dothideomycetes genomes: a test case for predicting lifestyles and emergence of pathogens.</title>
        <authorList>
            <person name="Haridas S."/>
            <person name="Albert R."/>
            <person name="Binder M."/>
            <person name="Bloem J."/>
            <person name="Labutti K."/>
            <person name="Salamov A."/>
            <person name="Andreopoulos B."/>
            <person name="Baker S."/>
            <person name="Barry K."/>
            <person name="Bills G."/>
            <person name="Bluhm B."/>
            <person name="Cannon C."/>
            <person name="Castanera R."/>
            <person name="Culley D."/>
            <person name="Daum C."/>
            <person name="Ezra D."/>
            <person name="Gonzalez J."/>
            <person name="Henrissat B."/>
            <person name="Kuo A."/>
            <person name="Liang C."/>
            <person name="Lipzen A."/>
            <person name="Lutzoni F."/>
            <person name="Magnuson J."/>
            <person name="Mondo S."/>
            <person name="Nolan M."/>
            <person name="Ohm R."/>
            <person name="Pangilinan J."/>
            <person name="Park H.-J."/>
            <person name="Ramirez L."/>
            <person name="Alfaro M."/>
            <person name="Sun H."/>
            <person name="Tritt A."/>
            <person name="Yoshinaga Y."/>
            <person name="Zwiers L.-H."/>
            <person name="Turgeon B."/>
            <person name="Goodwin S."/>
            <person name="Spatafora J."/>
            <person name="Crous P."/>
            <person name="Grigoriev I."/>
        </authorList>
    </citation>
    <scope>NUCLEOTIDE SEQUENCE</scope>
    <source>
        <strain evidence="4">ATCC 36951</strain>
    </source>
</reference>
<dbReference type="PANTHER" id="PTHR10366">
    <property type="entry name" value="NAD DEPENDENT EPIMERASE/DEHYDRATASE"/>
    <property type="match status" value="1"/>
</dbReference>
<keyword evidence="5" id="KW-1185">Reference proteome</keyword>
<evidence type="ECO:0000256" key="2">
    <source>
        <dbReference type="ARBA" id="ARBA00023445"/>
    </source>
</evidence>
<organism evidence="4 5">
    <name type="scientific">Zasmidium cellare ATCC 36951</name>
    <dbReference type="NCBI Taxonomy" id="1080233"/>
    <lineage>
        <taxon>Eukaryota</taxon>
        <taxon>Fungi</taxon>
        <taxon>Dikarya</taxon>
        <taxon>Ascomycota</taxon>
        <taxon>Pezizomycotina</taxon>
        <taxon>Dothideomycetes</taxon>
        <taxon>Dothideomycetidae</taxon>
        <taxon>Mycosphaerellales</taxon>
        <taxon>Mycosphaerellaceae</taxon>
        <taxon>Zasmidium</taxon>
    </lineage>
</organism>
<dbReference type="PANTHER" id="PTHR10366:SF564">
    <property type="entry name" value="STEROL-4-ALPHA-CARBOXYLATE 3-DEHYDROGENASE, DECARBOXYLATING"/>
    <property type="match status" value="1"/>
</dbReference>
<name>A0A6A6CDS0_ZASCE</name>
<sequence length="345" mass="37234">MDAPYKPLLLITGASGHLGFRVLVLALQAGYRARIALRKPEQAERIKNSPSARPYTADIEAVQVPDVIATGAYDEAVKGVQHIIHIASPMPTKLEHQKEDWQELYFEPATKGTLSILAAAAKSPSVKTVIITSSVGILRVPESKDRAGPNDLIPRPSVEAASKLETPGEAYIMSKVLAHHAGTEFVSQNEVGYSLIRILPGLIQGPHELAQNVGDLFASSSIGTLNAMLGHPTRAANSQVLLDDAARAHVLALDPEKGRNGDVIIVVGNDGNCTAWDVYARNAAKFFPREVESGLFKPGTVGKVEQSLKKYEVASSEEVLGFKFAGLDEMARGVLEQYLELRRQS</sequence>
<keyword evidence="1" id="KW-0560">Oxidoreductase</keyword>
<dbReference type="Proteomes" id="UP000799537">
    <property type="component" value="Unassembled WGS sequence"/>
</dbReference>
<proteinExistence type="inferred from homology"/>
<evidence type="ECO:0000256" key="1">
    <source>
        <dbReference type="ARBA" id="ARBA00023002"/>
    </source>
</evidence>
<dbReference type="EMBL" id="ML993604">
    <property type="protein sequence ID" value="KAF2164370.1"/>
    <property type="molecule type" value="Genomic_DNA"/>
</dbReference>
<gene>
    <name evidence="4" type="ORF">M409DRAFT_25249</name>
</gene>
<evidence type="ECO:0000259" key="3">
    <source>
        <dbReference type="Pfam" id="PF01370"/>
    </source>
</evidence>
<dbReference type="InterPro" id="IPR001509">
    <property type="entry name" value="Epimerase_deHydtase"/>
</dbReference>
<dbReference type="GeneID" id="54560879"/>
<dbReference type="GO" id="GO:0016616">
    <property type="term" value="F:oxidoreductase activity, acting on the CH-OH group of donors, NAD or NADP as acceptor"/>
    <property type="evidence" value="ECO:0007669"/>
    <property type="project" value="TreeGrafter"/>
</dbReference>